<dbReference type="InterPro" id="IPR003730">
    <property type="entry name" value="Cu_polyphenol_OxRdtase"/>
</dbReference>
<evidence type="ECO:0000256" key="4">
    <source>
        <dbReference type="ARBA" id="ARBA00007353"/>
    </source>
</evidence>
<dbReference type="InterPro" id="IPR011324">
    <property type="entry name" value="Cytotoxic_necrot_fac-like_cat"/>
</dbReference>
<dbReference type="Proteomes" id="UP001597214">
    <property type="component" value="Unassembled WGS sequence"/>
</dbReference>
<comment type="function">
    <text evidence="3">Purine nucleoside enzyme that catalyzes the phosphorolysis of adenosine and inosine nucleosides, yielding D-ribose 1-phosphate and the respective free bases, adenine and hypoxanthine. Also catalyzes the phosphorolysis of S-methyl-5'-thioadenosine into adenine and S-methyl-5-thio-alpha-D-ribose 1-phosphate. Also has adenosine deaminase activity.</text>
</comment>
<reference evidence="14" key="1">
    <citation type="journal article" date="2019" name="Int. J. Syst. Evol. Microbiol.">
        <title>The Global Catalogue of Microorganisms (GCM) 10K type strain sequencing project: providing services to taxonomists for standard genome sequencing and annotation.</title>
        <authorList>
            <consortium name="The Broad Institute Genomics Platform"/>
            <consortium name="The Broad Institute Genome Sequencing Center for Infectious Disease"/>
            <person name="Wu L."/>
            <person name="Ma J."/>
        </authorList>
    </citation>
    <scope>NUCLEOTIDE SEQUENCE [LARGE SCALE GENOMIC DNA]</scope>
    <source>
        <strain evidence="14">CCUG 49339</strain>
    </source>
</reference>
<evidence type="ECO:0000256" key="1">
    <source>
        <dbReference type="ARBA" id="ARBA00000553"/>
    </source>
</evidence>
<evidence type="ECO:0000256" key="10">
    <source>
        <dbReference type="ARBA" id="ARBA00048968"/>
    </source>
</evidence>
<name>A0ABW4LKK4_9BACI</name>
<evidence type="ECO:0000313" key="13">
    <source>
        <dbReference type="EMBL" id="MFD1735737.1"/>
    </source>
</evidence>
<dbReference type="RefSeq" id="WP_377927070.1">
    <property type="nucleotide sequence ID" value="NZ_JBHUEM010000003.1"/>
</dbReference>
<sequence length="273" mass="30679">MKEPFQPITPEVLTIDQWQQLNSLLVAGFTTKIGGFSERPFTGLNLGLHVHDKIDHVHQNRRRIGEILDFPLSTWVCADQVHDAKIVKVESKDIGKGVYDYENSIESTDGFYTLERGCLLTSCYADCVPLFFFAPKHNVIGLAHAGWKGTVKKIAENMIKTLQKNEHIDSTDILVAIGPSIQNCCYTVDDIVIQAVRNMGLGGEHYYYQTSPGQYQLNLARLNKDVLLKSGVIEENILTTSYCTSCAEQLFFSHRRDKGTTGRMMSFIGIREA</sequence>
<keyword evidence="14" id="KW-1185">Reference proteome</keyword>
<dbReference type="SUPFAM" id="SSF64438">
    <property type="entry name" value="CNF1/YfiH-like putative cysteine hydrolases"/>
    <property type="match status" value="1"/>
</dbReference>
<evidence type="ECO:0000313" key="14">
    <source>
        <dbReference type="Proteomes" id="UP001597214"/>
    </source>
</evidence>
<accession>A0ABW4LKK4</accession>
<comment type="caution">
    <text evidence="13">The sequence shown here is derived from an EMBL/GenBank/DDBJ whole genome shotgun (WGS) entry which is preliminary data.</text>
</comment>
<evidence type="ECO:0000256" key="12">
    <source>
        <dbReference type="RuleBase" id="RU361274"/>
    </source>
</evidence>
<keyword evidence="6" id="KW-0479">Metal-binding</keyword>
<dbReference type="InterPro" id="IPR038371">
    <property type="entry name" value="Cu_polyphenol_OxRdtase_sf"/>
</dbReference>
<dbReference type="PANTHER" id="PTHR30616:SF2">
    <property type="entry name" value="PURINE NUCLEOSIDE PHOSPHORYLASE LACC1"/>
    <property type="match status" value="1"/>
</dbReference>
<evidence type="ECO:0000256" key="6">
    <source>
        <dbReference type="ARBA" id="ARBA00022723"/>
    </source>
</evidence>
<proteinExistence type="inferred from homology"/>
<dbReference type="NCBIfam" id="TIGR00726">
    <property type="entry name" value="peptidoglycan editing factor PgeF"/>
    <property type="match status" value="1"/>
</dbReference>
<evidence type="ECO:0000256" key="9">
    <source>
        <dbReference type="ARBA" id="ARBA00047989"/>
    </source>
</evidence>
<comment type="catalytic activity">
    <reaction evidence="9">
        <text>adenosine + H2O + H(+) = inosine + NH4(+)</text>
        <dbReference type="Rhea" id="RHEA:24408"/>
        <dbReference type="ChEBI" id="CHEBI:15377"/>
        <dbReference type="ChEBI" id="CHEBI:15378"/>
        <dbReference type="ChEBI" id="CHEBI:16335"/>
        <dbReference type="ChEBI" id="CHEBI:17596"/>
        <dbReference type="ChEBI" id="CHEBI:28938"/>
        <dbReference type="EC" id="3.5.4.4"/>
    </reaction>
    <physiologicalReaction direction="left-to-right" evidence="9">
        <dbReference type="Rhea" id="RHEA:24409"/>
    </physiologicalReaction>
</comment>
<keyword evidence="7" id="KW-0378">Hydrolase</keyword>
<organism evidence="13 14">
    <name type="scientific">Bacillus salitolerans</name>
    <dbReference type="NCBI Taxonomy" id="1437434"/>
    <lineage>
        <taxon>Bacteria</taxon>
        <taxon>Bacillati</taxon>
        <taxon>Bacillota</taxon>
        <taxon>Bacilli</taxon>
        <taxon>Bacillales</taxon>
        <taxon>Bacillaceae</taxon>
        <taxon>Bacillus</taxon>
    </lineage>
</organism>
<protein>
    <recommendedName>
        <fullName evidence="12">Purine nucleoside phosphorylase</fullName>
    </recommendedName>
</protein>
<evidence type="ECO:0000256" key="11">
    <source>
        <dbReference type="ARBA" id="ARBA00049893"/>
    </source>
</evidence>
<evidence type="ECO:0000256" key="8">
    <source>
        <dbReference type="ARBA" id="ARBA00022833"/>
    </source>
</evidence>
<dbReference type="EMBL" id="JBHUEM010000003">
    <property type="protein sequence ID" value="MFD1735737.1"/>
    <property type="molecule type" value="Genomic_DNA"/>
</dbReference>
<comment type="cofactor">
    <cofactor evidence="2">
        <name>Zn(2+)</name>
        <dbReference type="ChEBI" id="CHEBI:29105"/>
    </cofactor>
</comment>
<evidence type="ECO:0000256" key="5">
    <source>
        <dbReference type="ARBA" id="ARBA00022679"/>
    </source>
</evidence>
<keyword evidence="5" id="KW-0808">Transferase</keyword>
<dbReference type="CDD" id="cd16833">
    <property type="entry name" value="YfiH"/>
    <property type="match status" value="1"/>
</dbReference>
<dbReference type="PANTHER" id="PTHR30616">
    <property type="entry name" value="UNCHARACTERIZED PROTEIN YFIH"/>
    <property type="match status" value="1"/>
</dbReference>
<evidence type="ECO:0000256" key="2">
    <source>
        <dbReference type="ARBA" id="ARBA00001947"/>
    </source>
</evidence>
<comment type="catalytic activity">
    <reaction evidence="11">
        <text>S-methyl-5'-thioadenosine + phosphate = 5-(methylsulfanyl)-alpha-D-ribose 1-phosphate + adenine</text>
        <dbReference type="Rhea" id="RHEA:11852"/>
        <dbReference type="ChEBI" id="CHEBI:16708"/>
        <dbReference type="ChEBI" id="CHEBI:17509"/>
        <dbReference type="ChEBI" id="CHEBI:43474"/>
        <dbReference type="ChEBI" id="CHEBI:58533"/>
        <dbReference type="EC" id="2.4.2.28"/>
    </reaction>
    <physiologicalReaction direction="left-to-right" evidence="11">
        <dbReference type="Rhea" id="RHEA:11853"/>
    </physiologicalReaction>
</comment>
<dbReference type="Gene3D" id="3.60.140.10">
    <property type="entry name" value="CNF1/YfiH-like putative cysteine hydrolases"/>
    <property type="match status" value="1"/>
</dbReference>
<keyword evidence="8" id="KW-0862">Zinc</keyword>
<comment type="catalytic activity">
    <reaction evidence="10">
        <text>adenosine + phosphate = alpha-D-ribose 1-phosphate + adenine</text>
        <dbReference type="Rhea" id="RHEA:27642"/>
        <dbReference type="ChEBI" id="CHEBI:16335"/>
        <dbReference type="ChEBI" id="CHEBI:16708"/>
        <dbReference type="ChEBI" id="CHEBI:43474"/>
        <dbReference type="ChEBI" id="CHEBI:57720"/>
        <dbReference type="EC" id="2.4.2.1"/>
    </reaction>
    <physiologicalReaction direction="left-to-right" evidence="10">
        <dbReference type="Rhea" id="RHEA:27643"/>
    </physiologicalReaction>
</comment>
<evidence type="ECO:0000256" key="3">
    <source>
        <dbReference type="ARBA" id="ARBA00003215"/>
    </source>
</evidence>
<gene>
    <name evidence="13" type="primary">pgeF</name>
    <name evidence="13" type="ORF">ACFSCX_04080</name>
</gene>
<comment type="catalytic activity">
    <reaction evidence="1">
        <text>inosine + phosphate = alpha-D-ribose 1-phosphate + hypoxanthine</text>
        <dbReference type="Rhea" id="RHEA:27646"/>
        <dbReference type="ChEBI" id="CHEBI:17368"/>
        <dbReference type="ChEBI" id="CHEBI:17596"/>
        <dbReference type="ChEBI" id="CHEBI:43474"/>
        <dbReference type="ChEBI" id="CHEBI:57720"/>
        <dbReference type="EC" id="2.4.2.1"/>
    </reaction>
    <physiologicalReaction direction="left-to-right" evidence="1">
        <dbReference type="Rhea" id="RHEA:27647"/>
    </physiologicalReaction>
</comment>
<comment type="similarity">
    <text evidence="4 12">Belongs to the purine nucleoside phosphorylase YfiH/LACC1 family.</text>
</comment>
<dbReference type="Pfam" id="PF02578">
    <property type="entry name" value="Cu-oxidase_4"/>
    <property type="match status" value="1"/>
</dbReference>
<evidence type="ECO:0000256" key="7">
    <source>
        <dbReference type="ARBA" id="ARBA00022801"/>
    </source>
</evidence>